<protein>
    <submittedName>
        <fullName evidence="1">Bacteriophage-related protein</fullName>
    </submittedName>
</protein>
<dbReference type="HOGENOM" id="CLU_2368268_0_0_7"/>
<evidence type="ECO:0000313" key="2">
    <source>
        <dbReference type="Proteomes" id="UP000010808"/>
    </source>
</evidence>
<dbReference type="STRING" id="1121451.DESAM_20040"/>
<dbReference type="AlphaFoldDB" id="L0R9R2"/>
<proteinExistence type="predicted"/>
<dbReference type="KEGG" id="dhy:DESAM_20040"/>
<evidence type="ECO:0000313" key="1">
    <source>
        <dbReference type="EMBL" id="CCO22331.1"/>
    </source>
</evidence>
<dbReference type="Pfam" id="PF11149">
    <property type="entry name" value="DUF2924"/>
    <property type="match status" value="1"/>
</dbReference>
<keyword evidence="2" id="KW-1185">Reference proteome</keyword>
<reference evidence="1 2" key="1">
    <citation type="submission" date="2012-10" db="EMBL/GenBank/DDBJ databases">
        <authorList>
            <person name="Genoscope - CEA"/>
        </authorList>
    </citation>
    <scope>NUCLEOTIDE SEQUENCE [LARGE SCALE GENOMIC DNA]</scope>
    <source>
        <strain evidence="2">AM13 / DSM 14728</strain>
    </source>
</reference>
<dbReference type="eggNOG" id="ENOG50332DQ">
    <property type="taxonomic scope" value="Bacteria"/>
</dbReference>
<accession>L0R9R2</accession>
<dbReference type="InterPro" id="IPR021322">
    <property type="entry name" value="DUF2924"/>
</dbReference>
<gene>
    <name evidence="1" type="ORF">DESAM_20040</name>
</gene>
<dbReference type="PATRIC" id="fig|1121451.3.peg.316"/>
<sequence length="95" mass="11102">MLRQLATLQTLSLDQLREKWLDLYGTEPPKYKKQFLIKRLSHRIQELFYGGLSEQAKAHLKQVAETDPVATVIRKIPEERKSQEAILPGTRFVRI</sequence>
<dbReference type="EMBL" id="FO203522">
    <property type="protein sequence ID" value="CCO22331.1"/>
    <property type="molecule type" value="Genomic_DNA"/>
</dbReference>
<organism evidence="1 2">
    <name type="scientific">Maridesulfovibrio hydrothermalis AM13 = DSM 14728</name>
    <dbReference type="NCBI Taxonomy" id="1121451"/>
    <lineage>
        <taxon>Bacteria</taxon>
        <taxon>Pseudomonadati</taxon>
        <taxon>Thermodesulfobacteriota</taxon>
        <taxon>Desulfovibrionia</taxon>
        <taxon>Desulfovibrionales</taxon>
        <taxon>Desulfovibrionaceae</taxon>
        <taxon>Maridesulfovibrio</taxon>
    </lineage>
</organism>
<name>L0R9R2_9BACT</name>
<dbReference type="Proteomes" id="UP000010808">
    <property type="component" value="Chromosome"/>
</dbReference>